<keyword evidence="2" id="KW-1185">Reference proteome</keyword>
<gene>
    <name evidence="1" type="ORF">BGZ65_007059</name>
</gene>
<evidence type="ECO:0000313" key="1">
    <source>
        <dbReference type="EMBL" id="KAF9949790.1"/>
    </source>
</evidence>
<dbReference type="AlphaFoldDB" id="A0A9P6LWT4"/>
<organism evidence="1 2">
    <name type="scientific">Modicella reniformis</name>
    <dbReference type="NCBI Taxonomy" id="1440133"/>
    <lineage>
        <taxon>Eukaryota</taxon>
        <taxon>Fungi</taxon>
        <taxon>Fungi incertae sedis</taxon>
        <taxon>Mucoromycota</taxon>
        <taxon>Mortierellomycotina</taxon>
        <taxon>Mortierellomycetes</taxon>
        <taxon>Mortierellales</taxon>
        <taxon>Mortierellaceae</taxon>
        <taxon>Modicella</taxon>
    </lineage>
</organism>
<sequence length="194" mass="22440">MAITKLVQPHTQVILMVMTVLPNLECLELVDLDDQNVPEYLTVLEQGSRLKRLRVSATVNLVPLLPYIPKLRELKVKNMTDDSFGALATYCKKLEVLEWIQNPRFIDEHFGRPNQDGLHQLLVSCSTLKVFDGIERFVNADDIIREPWACRKIEKLCCRIVGIERLTETEQVIYNRIVETNPCYQEDDVEILDD</sequence>
<evidence type="ECO:0000313" key="2">
    <source>
        <dbReference type="Proteomes" id="UP000749646"/>
    </source>
</evidence>
<dbReference type="Gene3D" id="3.80.10.10">
    <property type="entry name" value="Ribonuclease Inhibitor"/>
    <property type="match status" value="1"/>
</dbReference>
<comment type="caution">
    <text evidence="1">The sequence shown here is derived from an EMBL/GenBank/DDBJ whole genome shotgun (WGS) entry which is preliminary data.</text>
</comment>
<dbReference type="OrthoDB" id="2430393at2759"/>
<dbReference type="Proteomes" id="UP000749646">
    <property type="component" value="Unassembled WGS sequence"/>
</dbReference>
<proteinExistence type="predicted"/>
<name>A0A9P6LWT4_9FUNG</name>
<dbReference type="InterPro" id="IPR032675">
    <property type="entry name" value="LRR_dom_sf"/>
</dbReference>
<dbReference type="SUPFAM" id="SSF52047">
    <property type="entry name" value="RNI-like"/>
    <property type="match status" value="1"/>
</dbReference>
<dbReference type="EMBL" id="JAAAHW010007253">
    <property type="protein sequence ID" value="KAF9949790.1"/>
    <property type="molecule type" value="Genomic_DNA"/>
</dbReference>
<accession>A0A9P6LWT4</accession>
<reference evidence="1" key="1">
    <citation type="journal article" date="2020" name="Fungal Divers.">
        <title>Resolving the Mortierellaceae phylogeny through synthesis of multi-gene phylogenetics and phylogenomics.</title>
        <authorList>
            <person name="Vandepol N."/>
            <person name="Liber J."/>
            <person name="Desiro A."/>
            <person name="Na H."/>
            <person name="Kennedy M."/>
            <person name="Barry K."/>
            <person name="Grigoriev I.V."/>
            <person name="Miller A.N."/>
            <person name="O'Donnell K."/>
            <person name="Stajich J.E."/>
            <person name="Bonito G."/>
        </authorList>
    </citation>
    <scope>NUCLEOTIDE SEQUENCE</scope>
    <source>
        <strain evidence="1">MES-2147</strain>
    </source>
</reference>
<protein>
    <submittedName>
        <fullName evidence="1">Uncharacterized protein</fullName>
    </submittedName>
</protein>